<proteinExistence type="predicted"/>
<evidence type="ECO:0000256" key="2">
    <source>
        <dbReference type="ARBA" id="ARBA00022741"/>
    </source>
</evidence>
<sequence length="422" mass="46227">MKVSVIGLGKEGENAVKSLLNYGCHVYASDINENIDLTTFDDYIEYPDKGLDIDLGHHDLDKIHSSDAVVISPGLWNLKMAEKIRSQKKLLSDVFKKHESIFTVGVTGTNGKTTTCFMIKEILEKKGLKVLVGGNAGGGFQGYTQLILEAELGKTEQKYDVMVVEVCDMTLDFSRATFNLDVVVVTNVGTDHMDFHVSLENYCESVCRFLKDKKAVLNGYDVNLRNLGDCADETLFFEEYAGKLNVFGKFNRQNAGAASEIGKILGATSDDITTALGDFKGVEGRTKLLEVHGSRVLIGKTDNADATSAVLTETHFDVVMIGTPRKGELCRFDTLRKVSKANPSVLALFPGLDDTVDAALKILKNTGYSGEVKILEDVSEVVDFTLKLTKVEPGISIFIGGNGQDKITEIQKKLYPHSKDKD</sequence>
<dbReference type="InterPro" id="IPR005762">
    <property type="entry name" value="MurD"/>
</dbReference>
<gene>
    <name evidence="5" type="ORF">MCBB_0396</name>
</gene>
<accession>A0A1D3L0A4</accession>
<keyword evidence="1 5" id="KW-0436">Ligase</keyword>
<dbReference type="AlphaFoldDB" id="A0A1D3L0A4"/>
<dbReference type="OrthoDB" id="76119at2157"/>
<reference evidence="5 6" key="1">
    <citation type="submission" date="2016-08" db="EMBL/GenBank/DDBJ databases">
        <authorList>
            <person name="Seilhamer J.J."/>
        </authorList>
    </citation>
    <scope>NUCLEOTIDE SEQUENCE [LARGE SCALE GENOMIC DNA]</scope>
    <source>
        <strain evidence="5">Buetzberg</strain>
    </source>
</reference>
<dbReference type="PATRIC" id="fig|129848.4.peg.399"/>
<dbReference type="PANTHER" id="PTHR43692">
    <property type="entry name" value="UDP-N-ACETYLMURAMOYLALANINE--D-GLUTAMATE LIGASE"/>
    <property type="match status" value="1"/>
</dbReference>
<dbReference type="SUPFAM" id="SSF51984">
    <property type="entry name" value="MurCD N-terminal domain"/>
    <property type="match status" value="1"/>
</dbReference>
<keyword evidence="3" id="KW-0067">ATP-binding</keyword>
<keyword evidence="6" id="KW-1185">Reference proteome</keyword>
<evidence type="ECO:0000313" key="5">
    <source>
        <dbReference type="EMBL" id="SCG84976.1"/>
    </source>
</evidence>
<name>A0A1D3L0A4_9EURY</name>
<dbReference type="RefSeq" id="WP_071906075.1">
    <property type="nucleotide sequence ID" value="NZ_LT607756.1"/>
</dbReference>
<dbReference type="EC" id="6.3.2.9" evidence="5"/>
<organism evidence="5 6">
    <name type="scientific">Methanobacterium congolense</name>
    <dbReference type="NCBI Taxonomy" id="118062"/>
    <lineage>
        <taxon>Archaea</taxon>
        <taxon>Methanobacteriati</taxon>
        <taxon>Methanobacteriota</taxon>
        <taxon>Methanomada group</taxon>
        <taxon>Methanobacteria</taxon>
        <taxon>Methanobacteriales</taxon>
        <taxon>Methanobacteriaceae</taxon>
        <taxon>Methanobacterium</taxon>
    </lineage>
</organism>
<feature type="domain" description="Mur ligase central" evidence="4">
    <location>
        <begin position="106"/>
        <end position="222"/>
    </location>
</feature>
<dbReference type="Gene3D" id="3.40.50.720">
    <property type="entry name" value="NAD(P)-binding Rossmann-like Domain"/>
    <property type="match status" value="1"/>
</dbReference>
<dbReference type="Gene3D" id="3.40.1190.10">
    <property type="entry name" value="Mur-like, catalytic domain"/>
    <property type="match status" value="1"/>
</dbReference>
<dbReference type="GO" id="GO:0008764">
    <property type="term" value="F:UDP-N-acetylmuramoylalanine-D-glutamate ligase activity"/>
    <property type="evidence" value="ECO:0007669"/>
    <property type="project" value="UniProtKB-EC"/>
</dbReference>
<dbReference type="GO" id="GO:0005737">
    <property type="term" value="C:cytoplasm"/>
    <property type="evidence" value="ECO:0007669"/>
    <property type="project" value="InterPro"/>
</dbReference>
<dbReference type="Proteomes" id="UP000094707">
    <property type="component" value="Chromosome I"/>
</dbReference>
<dbReference type="SUPFAM" id="SSF53623">
    <property type="entry name" value="MurD-like peptide ligases, catalytic domain"/>
    <property type="match status" value="1"/>
</dbReference>
<protein>
    <submittedName>
        <fullName evidence="5">UDP-N-acetylmuramoyl-L-alanine-D-glutamate ligase</fullName>
        <ecNumber evidence="5">6.3.2.9</ecNumber>
    </submittedName>
</protein>
<dbReference type="GO" id="GO:0051301">
    <property type="term" value="P:cell division"/>
    <property type="evidence" value="ECO:0007669"/>
    <property type="project" value="InterPro"/>
</dbReference>
<dbReference type="EMBL" id="LT607756">
    <property type="protein sequence ID" value="SCG84976.1"/>
    <property type="molecule type" value="Genomic_DNA"/>
</dbReference>
<keyword evidence="2" id="KW-0547">Nucleotide-binding</keyword>
<dbReference type="GO" id="GO:0005524">
    <property type="term" value="F:ATP binding"/>
    <property type="evidence" value="ECO:0007669"/>
    <property type="project" value="UniProtKB-KW"/>
</dbReference>
<dbReference type="InterPro" id="IPR013221">
    <property type="entry name" value="Mur_ligase_cen"/>
</dbReference>
<dbReference type="STRING" id="118062.MCBB_0396"/>
<evidence type="ECO:0000313" key="6">
    <source>
        <dbReference type="Proteomes" id="UP000094707"/>
    </source>
</evidence>
<evidence type="ECO:0000259" key="4">
    <source>
        <dbReference type="Pfam" id="PF08245"/>
    </source>
</evidence>
<dbReference type="Pfam" id="PF08245">
    <property type="entry name" value="Mur_ligase_M"/>
    <property type="match status" value="1"/>
</dbReference>
<evidence type="ECO:0000256" key="1">
    <source>
        <dbReference type="ARBA" id="ARBA00022598"/>
    </source>
</evidence>
<dbReference type="GO" id="GO:0008360">
    <property type="term" value="P:regulation of cell shape"/>
    <property type="evidence" value="ECO:0007669"/>
    <property type="project" value="InterPro"/>
</dbReference>
<dbReference type="KEGG" id="mcub:MCBB_0396"/>
<dbReference type="GeneID" id="30411256"/>
<dbReference type="InterPro" id="IPR036565">
    <property type="entry name" value="Mur-like_cat_sf"/>
</dbReference>
<evidence type="ECO:0000256" key="3">
    <source>
        <dbReference type="ARBA" id="ARBA00022840"/>
    </source>
</evidence>
<dbReference type="PANTHER" id="PTHR43692:SF1">
    <property type="entry name" value="UDP-N-ACETYLMURAMOYLALANINE--D-GLUTAMATE LIGASE"/>
    <property type="match status" value="1"/>
</dbReference>